<dbReference type="CDD" id="cd00955">
    <property type="entry name" value="Transaldolase_like"/>
    <property type="match status" value="1"/>
</dbReference>
<comment type="similarity">
    <text evidence="4 11">Belongs to the transaldolase family. Type 2 subfamily.</text>
</comment>
<dbReference type="Pfam" id="PF00923">
    <property type="entry name" value="TAL_FSA"/>
    <property type="match status" value="1"/>
</dbReference>
<evidence type="ECO:0000313" key="13">
    <source>
        <dbReference type="Proteomes" id="UP001229209"/>
    </source>
</evidence>
<dbReference type="InterPro" id="IPR001585">
    <property type="entry name" value="TAL/FSA"/>
</dbReference>
<feature type="active site" description="Schiff-base intermediate with substrate" evidence="11">
    <location>
        <position position="138"/>
    </location>
</feature>
<dbReference type="InterPro" id="IPR004732">
    <property type="entry name" value="Transaldolase_2"/>
</dbReference>
<proteinExistence type="inferred from homology"/>
<dbReference type="EMBL" id="JAURUO010000004">
    <property type="protein sequence ID" value="MDP9728087.1"/>
    <property type="molecule type" value="Genomic_DNA"/>
</dbReference>
<dbReference type="Gene3D" id="3.20.20.70">
    <property type="entry name" value="Aldolase class I"/>
    <property type="match status" value="1"/>
</dbReference>
<protein>
    <recommendedName>
        <fullName evidence="5 11">Transaldolase</fullName>
        <ecNumber evidence="5 11">2.2.1.2</ecNumber>
    </recommendedName>
</protein>
<evidence type="ECO:0000256" key="2">
    <source>
        <dbReference type="ARBA" id="ARBA00004496"/>
    </source>
</evidence>
<accession>A0ABT9LUZ8</accession>
<dbReference type="PANTHER" id="PTHR10683:SF31">
    <property type="entry name" value="TRANSALDOLASE"/>
    <property type="match status" value="1"/>
</dbReference>
<evidence type="ECO:0000256" key="7">
    <source>
        <dbReference type="ARBA" id="ARBA00022679"/>
    </source>
</evidence>
<keyword evidence="13" id="KW-1185">Reference proteome</keyword>
<dbReference type="NCBIfam" id="TIGR00876">
    <property type="entry name" value="tal_mycobact"/>
    <property type="match status" value="1"/>
</dbReference>
<dbReference type="PROSITE" id="PS00958">
    <property type="entry name" value="TRANSALDOLASE_2"/>
    <property type="match status" value="1"/>
</dbReference>
<comment type="caution">
    <text evidence="12">The sequence shown here is derived from an EMBL/GenBank/DDBJ whole genome shotgun (WGS) entry which is preliminary data.</text>
</comment>
<dbReference type="PIRSF" id="PIRSF036915">
    <property type="entry name" value="Trnald_Bac_Plnt"/>
    <property type="match status" value="1"/>
</dbReference>
<evidence type="ECO:0000256" key="6">
    <source>
        <dbReference type="ARBA" id="ARBA00022490"/>
    </source>
</evidence>
<comment type="subcellular location">
    <subcellularLocation>
        <location evidence="2 11">Cytoplasm</location>
    </subcellularLocation>
</comment>
<keyword evidence="6 11" id="KW-0963">Cytoplasm</keyword>
<keyword evidence="7 11" id="KW-0808">Transferase</keyword>
<dbReference type="Proteomes" id="UP001229209">
    <property type="component" value="Unassembled WGS sequence"/>
</dbReference>
<evidence type="ECO:0000256" key="4">
    <source>
        <dbReference type="ARBA" id="ARBA00008426"/>
    </source>
</evidence>
<evidence type="ECO:0000313" key="12">
    <source>
        <dbReference type="EMBL" id="MDP9728087.1"/>
    </source>
</evidence>
<dbReference type="RefSeq" id="WP_306953661.1">
    <property type="nucleotide sequence ID" value="NZ_JAURUO010000004.1"/>
</dbReference>
<gene>
    <name evidence="11" type="primary">tal</name>
    <name evidence="12" type="ORF">J2S04_001018</name>
</gene>
<dbReference type="InterPro" id="IPR018225">
    <property type="entry name" value="Transaldolase_AS"/>
</dbReference>
<dbReference type="HAMAP" id="MF_00493">
    <property type="entry name" value="Transaldolase_2"/>
    <property type="match status" value="1"/>
</dbReference>
<dbReference type="PROSITE" id="PS01054">
    <property type="entry name" value="TRANSALDOLASE_1"/>
    <property type="match status" value="1"/>
</dbReference>
<dbReference type="NCBIfam" id="NF002881">
    <property type="entry name" value="PRK03343.1"/>
    <property type="match status" value="1"/>
</dbReference>
<dbReference type="PANTHER" id="PTHR10683">
    <property type="entry name" value="TRANSALDOLASE"/>
    <property type="match status" value="1"/>
</dbReference>
<reference evidence="12 13" key="1">
    <citation type="submission" date="2023-07" db="EMBL/GenBank/DDBJ databases">
        <title>Genomic Encyclopedia of Type Strains, Phase IV (KMG-IV): sequencing the most valuable type-strain genomes for metagenomic binning, comparative biology and taxonomic classification.</title>
        <authorList>
            <person name="Goeker M."/>
        </authorList>
    </citation>
    <scope>NUCLEOTIDE SEQUENCE [LARGE SCALE GENOMIC DNA]</scope>
    <source>
        <strain evidence="12 13">DSM 25924</strain>
    </source>
</reference>
<dbReference type="SUPFAM" id="SSF51569">
    <property type="entry name" value="Aldolase"/>
    <property type="match status" value="1"/>
</dbReference>
<dbReference type="InterPro" id="IPR013785">
    <property type="entry name" value="Aldolase_TIM"/>
</dbReference>
<keyword evidence="8 11" id="KW-0570">Pentose shunt</keyword>
<evidence type="ECO:0000256" key="1">
    <source>
        <dbReference type="ARBA" id="ARBA00003518"/>
    </source>
</evidence>
<comment type="function">
    <text evidence="1 11">Transaldolase is important for the balance of metabolites in the pentose-phosphate pathway.</text>
</comment>
<comment type="catalytic activity">
    <reaction evidence="10 11">
        <text>D-sedoheptulose 7-phosphate + D-glyceraldehyde 3-phosphate = D-erythrose 4-phosphate + beta-D-fructose 6-phosphate</text>
        <dbReference type="Rhea" id="RHEA:17053"/>
        <dbReference type="ChEBI" id="CHEBI:16897"/>
        <dbReference type="ChEBI" id="CHEBI:57483"/>
        <dbReference type="ChEBI" id="CHEBI:57634"/>
        <dbReference type="ChEBI" id="CHEBI:59776"/>
        <dbReference type="EC" id="2.2.1.2"/>
    </reaction>
</comment>
<evidence type="ECO:0000256" key="3">
    <source>
        <dbReference type="ARBA" id="ARBA00004857"/>
    </source>
</evidence>
<organism evidence="12 13">
    <name type="scientific">Alicyclobacillus tolerans</name>
    <dbReference type="NCBI Taxonomy" id="90970"/>
    <lineage>
        <taxon>Bacteria</taxon>
        <taxon>Bacillati</taxon>
        <taxon>Bacillota</taxon>
        <taxon>Bacilli</taxon>
        <taxon>Bacillales</taxon>
        <taxon>Alicyclobacillaceae</taxon>
        <taxon>Alicyclobacillus</taxon>
    </lineage>
</organism>
<evidence type="ECO:0000256" key="5">
    <source>
        <dbReference type="ARBA" id="ARBA00013151"/>
    </source>
</evidence>
<evidence type="ECO:0000256" key="11">
    <source>
        <dbReference type="HAMAP-Rule" id="MF_00493"/>
    </source>
</evidence>
<comment type="pathway">
    <text evidence="3 11">Carbohydrate degradation; pentose phosphate pathway; D-glyceraldehyde 3-phosphate and beta-D-fructose 6-phosphate from D-ribose 5-phosphate and D-xylulose 5-phosphate (non-oxidative stage): step 2/3.</text>
</comment>
<name>A0ABT9LUZ8_9BACL</name>
<keyword evidence="9 11" id="KW-0704">Schiff base</keyword>
<evidence type="ECO:0000256" key="8">
    <source>
        <dbReference type="ARBA" id="ARBA00023126"/>
    </source>
</evidence>
<sequence>MNALQQLHQLGQSIWYDNVERGLIESGEMAKLISQGVRGVTSNPTIFEKAILGGHHYDEAIAEAVRKNFTLDELYDDLVFHDILAVAKLLRPVYDESKGEDGYVSLEVSPRLAQDQEGTVKEALRLWRTLQQPNLMIKVPATDAGIGAVQELIREGVNVNVTLIFGLHQYAQVLEAYIRGLEARHQAGQSLHVASVASFFVSRVDTHVDHQLQEKGNQELQGKAAVANAQLAYQHFMKVSQSDRWKKLSDAGAQPQRPLWASTSTKNPSYSPLLYVETLVGPQTVNTVPPVTLEHILKAEQFSRTVDADVSNAEKTVHDLRAIGLDLEEVGKVLLREGLDSFSKSFTTLWDALQKRIDEAKK</sequence>
<evidence type="ECO:0000256" key="10">
    <source>
        <dbReference type="ARBA" id="ARBA00048810"/>
    </source>
</evidence>
<evidence type="ECO:0000256" key="9">
    <source>
        <dbReference type="ARBA" id="ARBA00023270"/>
    </source>
</evidence>
<dbReference type="EC" id="2.2.1.2" evidence="5 11"/>